<protein>
    <submittedName>
        <fullName evidence="2">Uncharacterized protein</fullName>
    </submittedName>
</protein>
<organism evidence="2 3">
    <name type="scientific">Diversispora epigaea</name>
    <dbReference type="NCBI Taxonomy" id="1348612"/>
    <lineage>
        <taxon>Eukaryota</taxon>
        <taxon>Fungi</taxon>
        <taxon>Fungi incertae sedis</taxon>
        <taxon>Mucoromycota</taxon>
        <taxon>Glomeromycotina</taxon>
        <taxon>Glomeromycetes</taxon>
        <taxon>Diversisporales</taxon>
        <taxon>Diversisporaceae</taxon>
        <taxon>Diversispora</taxon>
    </lineage>
</organism>
<proteinExistence type="predicted"/>
<keyword evidence="3" id="KW-1185">Reference proteome</keyword>
<dbReference type="Proteomes" id="UP000266861">
    <property type="component" value="Unassembled WGS sequence"/>
</dbReference>
<dbReference type="EMBL" id="PQFF01000048">
    <property type="protein sequence ID" value="RHZ86426.1"/>
    <property type="molecule type" value="Genomic_DNA"/>
</dbReference>
<dbReference type="OrthoDB" id="10407197at2759"/>
<feature type="chain" id="PRO_5017303877" evidence="1">
    <location>
        <begin position="22"/>
        <end position="138"/>
    </location>
</feature>
<accession>A0A397JKB6</accession>
<evidence type="ECO:0000313" key="2">
    <source>
        <dbReference type="EMBL" id="RHZ86426.1"/>
    </source>
</evidence>
<feature type="signal peptide" evidence="1">
    <location>
        <begin position="1"/>
        <end position="21"/>
    </location>
</feature>
<keyword evidence="1" id="KW-0732">Signal</keyword>
<reference evidence="2 3" key="1">
    <citation type="submission" date="2018-08" db="EMBL/GenBank/DDBJ databases">
        <title>Genome and evolution of the arbuscular mycorrhizal fungus Diversispora epigaea (formerly Glomus versiforme) and its bacterial endosymbionts.</title>
        <authorList>
            <person name="Sun X."/>
            <person name="Fei Z."/>
            <person name="Harrison M."/>
        </authorList>
    </citation>
    <scope>NUCLEOTIDE SEQUENCE [LARGE SCALE GENOMIC DNA]</scope>
    <source>
        <strain evidence="2 3">IT104</strain>
    </source>
</reference>
<name>A0A397JKB6_9GLOM</name>
<evidence type="ECO:0000313" key="3">
    <source>
        <dbReference type="Proteomes" id="UP000266861"/>
    </source>
</evidence>
<sequence length="138" mass="16018">MKYSYALVYLVVLIFSTCVFSHDKPNGEIHVTSPSKGPFVYSSYQAVTWTPNTEHVNDPYGPHSLCQVRVCLAGPKDEYGFYICKKAICTEYVPYGHGYYQFVVDHRFFLKTNYFAEVEFKQEHIYYKGQSCLFTVCK</sequence>
<gene>
    <name evidence="2" type="ORF">Glove_51g50</name>
</gene>
<evidence type="ECO:0000256" key="1">
    <source>
        <dbReference type="SAM" id="SignalP"/>
    </source>
</evidence>
<comment type="caution">
    <text evidence="2">The sequence shown here is derived from an EMBL/GenBank/DDBJ whole genome shotgun (WGS) entry which is preliminary data.</text>
</comment>
<dbReference type="AlphaFoldDB" id="A0A397JKB6"/>